<evidence type="ECO:0000313" key="2">
    <source>
        <dbReference type="EMBL" id="TJZ93179.1"/>
    </source>
</evidence>
<reference evidence="2 3" key="1">
    <citation type="submission" date="2019-04" db="EMBL/GenBank/DDBJ databases">
        <title>Streptomyces oryziradicis sp. nov., a novel actinomycete isolated from rhizosphere soil of rice (Oryza sativa L.).</title>
        <authorList>
            <person name="Li C."/>
        </authorList>
    </citation>
    <scope>NUCLEOTIDE SEQUENCE [LARGE SCALE GENOMIC DNA]</scope>
    <source>
        <strain evidence="2 3">NEAU-C40</strain>
    </source>
</reference>
<dbReference type="Proteomes" id="UP000305778">
    <property type="component" value="Unassembled WGS sequence"/>
</dbReference>
<accession>A0A4U0RCX5</accession>
<sequence length="60" mass="5704">MGRLPGFLLAVSAGVLAQAARVSLQAASRRAPTGRFLTAGDGVAALVAAGATALAVLAAG</sequence>
<dbReference type="AlphaFoldDB" id="A0A4U0RCX5"/>
<organism evidence="2 3">
    <name type="scientific">Actinacidiphila oryziradicis</name>
    <dbReference type="NCBI Taxonomy" id="2571141"/>
    <lineage>
        <taxon>Bacteria</taxon>
        <taxon>Bacillati</taxon>
        <taxon>Actinomycetota</taxon>
        <taxon>Actinomycetes</taxon>
        <taxon>Kitasatosporales</taxon>
        <taxon>Streptomycetaceae</taxon>
        <taxon>Actinacidiphila</taxon>
    </lineage>
</organism>
<dbReference type="EMBL" id="SUMC01000260">
    <property type="protein sequence ID" value="TJZ93179.1"/>
    <property type="molecule type" value="Genomic_DNA"/>
</dbReference>
<dbReference type="RefSeq" id="WP_136731628.1">
    <property type="nucleotide sequence ID" value="NZ_SUMC01000260.1"/>
</dbReference>
<keyword evidence="1" id="KW-1133">Transmembrane helix</keyword>
<comment type="caution">
    <text evidence="2">The sequence shown here is derived from an EMBL/GenBank/DDBJ whole genome shotgun (WGS) entry which is preliminary data.</text>
</comment>
<feature type="transmembrane region" description="Helical" evidence="1">
    <location>
        <begin position="43"/>
        <end position="59"/>
    </location>
</feature>
<keyword evidence="1" id="KW-0812">Transmembrane</keyword>
<gene>
    <name evidence="2" type="ORF">FCI23_54660</name>
</gene>
<evidence type="ECO:0000256" key="1">
    <source>
        <dbReference type="SAM" id="Phobius"/>
    </source>
</evidence>
<keyword evidence="3" id="KW-1185">Reference proteome</keyword>
<protein>
    <submittedName>
        <fullName evidence="2">Uncharacterized protein</fullName>
    </submittedName>
</protein>
<proteinExistence type="predicted"/>
<keyword evidence="1" id="KW-0472">Membrane</keyword>
<evidence type="ECO:0000313" key="3">
    <source>
        <dbReference type="Proteomes" id="UP000305778"/>
    </source>
</evidence>
<name>A0A4U0RCX5_9ACTN</name>